<dbReference type="Gene3D" id="1.10.540.10">
    <property type="entry name" value="Acyl-CoA dehydrogenase/oxidase, N-terminal domain"/>
    <property type="match status" value="1"/>
</dbReference>
<evidence type="ECO:0000259" key="7">
    <source>
        <dbReference type="Pfam" id="PF00441"/>
    </source>
</evidence>
<dbReference type="PANTHER" id="PTHR43292">
    <property type="entry name" value="ACYL-COA DEHYDROGENASE"/>
    <property type="match status" value="1"/>
</dbReference>
<evidence type="ECO:0000256" key="1">
    <source>
        <dbReference type="ARBA" id="ARBA00001974"/>
    </source>
</evidence>
<keyword evidence="11" id="KW-1185">Reference proteome</keyword>
<evidence type="ECO:0000259" key="9">
    <source>
        <dbReference type="Pfam" id="PF02771"/>
    </source>
</evidence>
<dbReference type="Pfam" id="PF00441">
    <property type="entry name" value="Acyl-CoA_dh_1"/>
    <property type="match status" value="1"/>
</dbReference>
<feature type="domain" description="Acyl-CoA dehydrogenase/oxidase C-terminal" evidence="7">
    <location>
        <begin position="236"/>
        <end position="386"/>
    </location>
</feature>
<proteinExistence type="inferred from homology"/>
<evidence type="ECO:0000256" key="4">
    <source>
        <dbReference type="ARBA" id="ARBA00022827"/>
    </source>
</evidence>
<dbReference type="PANTHER" id="PTHR43292:SF3">
    <property type="entry name" value="ACYL-COA DEHYDROGENASE FADE29"/>
    <property type="match status" value="1"/>
</dbReference>
<dbReference type="InterPro" id="IPR052161">
    <property type="entry name" value="Mycobact_Acyl-CoA_DH"/>
</dbReference>
<evidence type="ECO:0000256" key="6">
    <source>
        <dbReference type="RuleBase" id="RU362125"/>
    </source>
</evidence>
<evidence type="ECO:0000259" key="8">
    <source>
        <dbReference type="Pfam" id="PF02770"/>
    </source>
</evidence>
<feature type="domain" description="Acyl-CoA dehydrogenase/oxidase N-terminal" evidence="9">
    <location>
        <begin position="42"/>
        <end position="125"/>
    </location>
</feature>
<feature type="domain" description="Acyl-CoA oxidase/dehydrogenase middle" evidence="8">
    <location>
        <begin position="130"/>
        <end position="223"/>
    </location>
</feature>
<dbReference type="Pfam" id="PF02770">
    <property type="entry name" value="Acyl-CoA_dh_M"/>
    <property type="match status" value="1"/>
</dbReference>
<dbReference type="Gene3D" id="1.20.140.10">
    <property type="entry name" value="Butyryl-CoA Dehydrogenase, subunit A, domain 3"/>
    <property type="match status" value="1"/>
</dbReference>
<comment type="similarity">
    <text evidence="2 6">Belongs to the acyl-CoA dehydrogenase family.</text>
</comment>
<dbReference type="Proteomes" id="UP001500449">
    <property type="component" value="Unassembled WGS sequence"/>
</dbReference>
<evidence type="ECO:0000313" key="10">
    <source>
        <dbReference type="EMBL" id="GAA1844227.1"/>
    </source>
</evidence>
<name>A0ABN2MZ91_9PSEU</name>
<dbReference type="InterPro" id="IPR009075">
    <property type="entry name" value="AcylCo_DH/oxidase_C"/>
</dbReference>
<evidence type="ECO:0000256" key="3">
    <source>
        <dbReference type="ARBA" id="ARBA00022630"/>
    </source>
</evidence>
<evidence type="ECO:0000256" key="2">
    <source>
        <dbReference type="ARBA" id="ARBA00009347"/>
    </source>
</evidence>
<dbReference type="InterPro" id="IPR013786">
    <property type="entry name" value="AcylCoA_DH/ox_N"/>
</dbReference>
<dbReference type="InterPro" id="IPR037069">
    <property type="entry name" value="AcylCoA_DH/ox_N_sf"/>
</dbReference>
<sequence>MDLRFDEADEAFRREIAAWLVANLTGDFAELVGAGGPGREHEHLEARKAWERRLGEGGWIGLGWPEADGGRALSWERQVIFGEEYARAGAPGRVGHIGEQLLAPTLLMFGTPEQKRRFLPGVLAGTELWCQGYSEPGAGSDLAAVSTRAALRDGEWHVDGQKVWTSLATEADWCFVIARTEPGSVRHRGLSYLLVPMDQPGIDVRPIVQLTGTSEFNEVFFDDARAAEADVVGAPGEGWKVAMGTLALERGVSTFGQQMGFAREFEQVLATARETGAVQDSVLADRLLDAWMDLQVLRHTAVMTLGAPAGTTPGTEANIAKLMWAPWHQRLGELAVDVLGPSATVAPGPGDGDLTPAQQLYLFTRSDTIYGGSNEVQRNVIAQRMLGMPRGPA</sequence>
<dbReference type="InterPro" id="IPR046373">
    <property type="entry name" value="Acyl-CoA_Oxase/DH_mid-dom_sf"/>
</dbReference>
<keyword evidence="5 6" id="KW-0560">Oxidoreductase</keyword>
<dbReference type="InterPro" id="IPR036250">
    <property type="entry name" value="AcylCo_DH-like_C"/>
</dbReference>
<dbReference type="Gene3D" id="2.40.110.10">
    <property type="entry name" value="Butyryl-CoA Dehydrogenase, subunit A, domain 2"/>
    <property type="match status" value="1"/>
</dbReference>
<keyword evidence="4 6" id="KW-0274">FAD</keyword>
<reference evidence="10 11" key="1">
    <citation type="journal article" date="2019" name="Int. J. Syst. Evol. Microbiol.">
        <title>The Global Catalogue of Microorganisms (GCM) 10K type strain sequencing project: providing services to taxonomists for standard genome sequencing and annotation.</title>
        <authorList>
            <consortium name="The Broad Institute Genomics Platform"/>
            <consortium name="The Broad Institute Genome Sequencing Center for Infectious Disease"/>
            <person name="Wu L."/>
            <person name="Ma J."/>
        </authorList>
    </citation>
    <scope>NUCLEOTIDE SEQUENCE [LARGE SCALE GENOMIC DNA]</scope>
    <source>
        <strain evidence="10 11">JCM 16009</strain>
    </source>
</reference>
<gene>
    <name evidence="10" type="ORF">GCM10009836_24530</name>
</gene>
<keyword evidence="3 6" id="KW-0285">Flavoprotein</keyword>
<accession>A0ABN2MZ91</accession>
<dbReference type="InterPro" id="IPR006091">
    <property type="entry name" value="Acyl-CoA_Oxase/DH_mid-dom"/>
</dbReference>
<dbReference type="SUPFAM" id="SSF56645">
    <property type="entry name" value="Acyl-CoA dehydrogenase NM domain-like"/>
    <property type="match status" value="1"/>
</dbReference>
<comment type="cofactor">
    <cofactor evidence="1 6">
        <name>FAD</name>
        <dbReference type="ChEBI" id="CHEBI:57692"/>
    </cofactor>
</comment>
<comment type="caution">
    <text evidence="10">The sequence shown here is derived from an EMBL/GenBank/DDBJ whole genome shotgun (WGS) entry which is preliminary data.</text>
</comment>
<dbReference type="InterPro" id="IPR009100">
    <property type="entry name" value="AcylCoA_DH/oxidase_NM_dom_sf"/>
</dbReference>
<evidence type="ECO:0000256" key="5">
    <source>
        <dbReference type="ARBA" id="ARBA00023002"/>
    </source>
</evidence>
<protein>
    <submittedName>
        <fullName evidence="10">Acyl-CoA dehydrogenase family protein</fullName>
    </submittedName>
</protein>
<dbReference type="EMBL" id="BAAAQK010000005">
    <property type="protein sequence ID" value="GAA1844227.1"/>
    <property type="molecule type" value="Genomic_DNA"/>
</dbReference>
<dbReference type="RefSeq" id="WP_344415646.1">
    <property type="nucleotide sequence ID" value="NZ_BAAAQK010000005.1"/>
</dbReference>
<organism evidence="10 11">
    <name type="scientific">Pseudonocardia ailaonensis</name>
    <dbReference type="NCBI Taxonomy" id="367279"/>
    <lineage>
        <taxon>Bacteria</taxon>
        <taxon>Bacillati</taxon>
        <taxon>Actinomycetota</taxon>
        <taxon>Actinomycetes</taxon>
        <taxon>Pseudonocardiales</taxon>
        <taxon>Pseudonocardiaceae</taxon>
        <taxon>Pseudonocardia</taxon>
    </lineage>
</organism>
<dbReference type="SUPFAM" id="SSF47203">
    <property type="entry name" value="Acyl-CoA dehydrogenase C-terminal domain-like"/>
    <property type="match status" value="1"/>
</dbReference>
<dbReference type="Pfam" id="PF02771">
    <property type="entry name" value="Acyl-CoA_dh_N"/>
    <property type="match status" value="1"/>
</dbReference>
<evidence type="ECO:0000313" key="11">
    <source>
        <dbReference type="Proteomes" id="UP001500449"/>
    </source>
</evidence>